<dbReference type="RefSeq" id="XP_067823350.1">
    <property type="nucleotide sequence ID" value="XM_067961937.1"/>
</dbReference>
<dbReference type="SUPFAM" id="SSF50729">
    <property type="entry name" value="PH domain-like"/>
    <property type="match status" value="1"/>
</dbReference>
<reference evidence="2 3" key="1">
    <citation type="journal article" date="2021" name="Genome Biol.">
        <title>AFLAP: assembly-free linkage analysis pipeline using k-mers from genome sequencing data.</title>
        <authorList>
            <person name="Fletcher K."/>
            <person name="Zhang L."/>
            <person name="Gil J."/>
            <person name="Han R."/>
            <person name="Cavanaugh K."/>
            <person name="Michelmore R."/>
        </authorList>
    </citation>
    <scope>NUCLEOTIDE SEQUENCE [LARGE SCALE GENOMIC DNA]</scope>
    <source>
        <strain evidence="2 3">SF5</strain>
    </source>
</reference>
<evidence type="ECO:0000259" key="1">
    <source>
        <dbReference type="PROSITE" id="PS50003"/>
    </source>
</evidence>
<comment type="caution">
    <text evidence="2">The sequence shown here is derived from an EMBL/GenBank/DDBJ whole genome shotgun (WGS) entry which is preliminary data.</text>
</comment>
<gene>
    <name evidence="2" type="ORF">CCR75_003845</name>
</gene>
<feature type="domain" description="PH" evidence="1">
    <location>
        <begin position="149"/>
        <end position="247"/>
    </location>
</feature>
<dbReference type="SMART" id="SM00233">
    <property type="entry name" value="PH"/>
    <property type="match status" value="1"/>
</dbReference>
<name>A0A976IL99_BRELC</name>
<proteinExistence type="predicted"/>
<protein>
    <recommendedName>
        <fullName evidence="1">PH domain-containing protein</fullName>
    </recommendedName>
</protein>
<dbReference type="PROSITE" id="PS50003">
    <property type="entry name" value="PH_DOMAIN"/>
    <property type="match status" value="1"/>
</dbReference>
<dbReference type="AlphaFoldDB" id="A0A976IL99"/>
<evidence type="ECO:0000313" key="2">
    <source>
        <dbReference type="EMBL" id="TDH73852.1"/>
    </source>
</evidence>
<dbReference type="GeneID" id="94347608"/>
<dbReference type="KEGG" id="blac:94347608"/>
<organism evidence="2 3">
    <name type="scientific">Bremia lactucae</name>
    <name type="common">Lettuce downy mildew</name>
    <dbReference type="NCBI Taxonomy" id="4779"/>
    <lineage>
        <taxon>Eukaryota</taxon>
        <taxon>Sar</taxon>
        <taxon>Stramenopiles</taxon>
        <taxon>Oomycota</taxon>
        <taxon>Peronosporomycetes</taxon>
        <taxon>Peronosporales</taxon>
        <taxon>Peronosporaceae</taxon>
        <taxon>Bremia</taxon>
    </lineage>
</organism>
<dbReference type="OrthoDB" id="123092at2759"/>
<sequence>MPANPTKLPTAVTSGLQLLSPTLHHAIQHSTQEAHEGTKTHAFDFDHFTLESVLGDTAVIEPPIRMSTAYPLVNGSCALSGESSTSCYGSSSVGSIHTITTTEDLEMSRLARPYLSNSHDSEQNRPTFQVSATAAAAGFPMAKIKESTAVVRQGWLQKRKGRVLRRWKSFYCLLKSDDTLCLYASEDTVNGKLTQRYQILRVTLTDKKDSFHVIGIDDEGVPRREELRASISLEWTHWFQAFRRFFDSASMAQACERKPQLMVSNAWDQTSTSQEDSIDYERHSFVCERKQMPIANCSLSNDTNERLFASSLGLSHKAAKRCSQHDGDFFIKERRSEGIVSFSEKHAVEPEEDELEAFVPAELTWPRLSDCDAPIDELTR</sequence>
<dbReference type="Proteomes" id="UP000294530">
    <property type="component" value="Unassembled WGS sequence"/>
</dbReference>
<evidence type="ECO:0000313" key="3">
    <source>
        <dbReference type="Proteomes" id="UP000294530"/>
    </source>
</evidence>
<dbReference type="EMBL" id="SHOA02000005">
    <property type="protein sequence ID" value="TDH73852.1"/>
    <property type="molecule type" value="Genomic_DNA"/>
</dbReference>
<keyword evidence="3" id="KW-1185">Reference proteome</keyword>
<accession>A0A976IL99</accession>
<dbReference type="InterPro" id="IPR001849">
    <property type="entry name" value="PH_domain"/>
</dbReference>
<dbReference type="InterPro" id="IPR011993">
    <property type="entry name" value="PH-like_dom_sf"/>
</dbReference>
<dbReference type="Gene3D" id="2.30.29.30">
    <property type="entry name" value="Pleckstrin-homology domain (PH domain)/Phosphotyrosine-binding domain (PTB)"/>
    <property type="match status" value="1"/>
</dbReference>